<dbReference type="InterPro" id="IPR017441">
    <property type="entry name" value="Protein_kinase_ATP_BS"/>
</dbReference>
<proteinExistence type="predicted"/>
<dbReference type="GO" id="GO:0016301">
    <property type="term" value="F:kinase activity"/>
    <property type="evidence" value="ECO:0007669"/>
    <property type="project" value="UniProtKB-KW"/>
</dbReference>
<evidence type="ECO:0000256" key="1">
    <source>
        <dbReference type="ARBA" id="ARBA00022679"/>
    </source>
</evidence>
<evidence type="ECO:0000256" key="5">
    <source>
        <dbReference type="PROSITE-ProRule" id="PRU10141"/>
    </source>
</evidence>
<accession>A0ABT0A4U0</accession>
<keyword evidence="2 5" id="KW-0547">Nucleotide-binding</keyword>
<dbReference type="SMART" id="SM00220">
    <property type="entry name" value="S_TKc"/>
    <property type="match status" value="1"/>
</dbReference>
<dbReference type="PANTHER" id="PTHR43289">
    <property type="entry name" value="MITOGEN-ACTIVATED PROTEIN KINASE KINASE KINASE 20-RELATED"/>
    <property type="match status" value="1"/>
</dbReference>
<dbReference type="Gene3D" id="3.30.200.20">
    <property type="entry name" value="Phosphorylase Kinase, domain 1"/>
    <property type="match status" value="1"/>
</dbReference>
<dbReference type="InterPro" id="IPR011009">
    <property type="entry name" value="Kinase-like_dom_sf"/>
</dbReference>
<dbReference type="EMBL" id="JALGCL010000002">
    <property type="protein sequence ID" value="MCJ0826005.1"/>
    <property type="molecule type" value="Genomic_DNA"/>
</dbReference>
<gene>
    <name evidence="7" type="ORF">MQC88_08555</name>
</gene>
<dbReference type="PROSITE" id="PS00108">
    <property type="entry name" value="PROTEIN_KINASE_ST"/>
    <property type="match status" value="1"/>
</dbReference>
<reference evidence="7 8" key="1">
    <citation type="submission" date="2022-03" db="EMBL/GenBank/DDBJ databases">
        <title>Luteimonas soily sp. nov., a novel bacterium isolated from the soil.</title>
        <authorList>
            <person name="Zhang X."/>
        </authorList>
    </citation>
    <scope>NUCLEOTIDE SEQUENCE [LARGE SCALE GENOMIC DNA]</scope>
    <source>
        <strain evidence="7 8">50</strain>
    </source>
</reference>
<dbReference type="SUPFAM" id="SSF56112">
    <property type="entry name" value="Protein kinase-like (PK-like)"/>
    <property type="match status" value="1"/>
</dbReference>
<dbReference type="PROSITE" id="PS50011">
    <property type="entry name" value="PROTEIN_KINASE_DOM"/>
    <property type="match status" value="1"/>
</dbReference>
<keyword evidence="4 5" id="KW-0067">ATP-binding</keyword>
<dbReference type="RefSeq" id="WP_243321049.1">
    <property type="nucleotide sequence ID" value="NZ_JALGCL010000002.1"/>
</dbReference>
<keyword evidence="3 7" id="KW-0418">Kinase</keyword>
<evidence type="ECO:0000256" key="4">
    <source>
        <dbReference type="ARBA" id="ARBA00022840"/>
    </source>
</evidence>
<dbReference type="InterPro" id="IPR042095">
    <property type="entry name" value="SUMF_sf"/>
</dbReference>
<evidence type="ECO:0000259" key="6">
    <source>
        <dbReference type="PROSITE" id="PS50011"/>
    </source>
</evidence>
<dbReference type="Pfam" id="PF00069">
    <property type="entry name" value="Pkinase"/>
    <property type="match status" value="1"/>
</dbReference>
<dbReference type="Proteomes" id="UP001165423">
    <property type="component" value="Unassembled WGS sequence"/>
</dbReference>
<dbReference type="Gene3D" id="3.90.1580.10">
    <property type="entry name" value="paralog of FGE (formylglycine-generating enzyme)"/>
    <property type="match status" value="1"/>
</dbReference>
<dbReference type="Pfam" id="PF03781">
    <property type="entry name" value="FGE-sulfatase"/>
    <property type="match status" value="1"/>
</dbReference>
<dbReference type="CDD" id="cd14014">
    <property type="entry name" value="STKc_PknB_like"/>
    <property type="match status" value="1"/>
</dbReference>
<organism evidence="7 8">
    <name type="scientific">Cognatiluteimonas sedimenti</name>
    <dbReference type="NCBI Taxonomy" id="2927791"/>
    <lineage>
        <taxon>Bacteria</taxon>
        <taxon>Pseudomonadati</taxon>
        <taxon>Pseudomonadota</taxon>
        <taxon>Gammaproteobacteria</taxon>
        <taxon>Lysobacterales</taxon>
        <taxon>Lysobacteraceae</taxon>
        <taxon>Cognatiluteimonas</taxon>
    </lineage>
</organism>
<sequence>MSAIPPDRDDGTPAQAGAPLPEIAGYALSRAIGDGGMSTVYLGEQQSLGREVAIKVMLPEALADEVSRRRFENEARTIARLEHPHIVGIFEVGRTRGGLPYYAMPYLARGHLGQREFAQDGHDNGHARVRQILHALLSALDYAHARGVVHRDVKAENVLFDEAERPLLADFGIALRRGFGPRVTTAGMAVGSTAYMAPEQARGEEVDARADLYSVGVLAWEMLTGRLPYMAGDALSMAVMHAQDPIPRLPRHLRHWQRFLDKALAKSPAQRFRSAQQMREALDRVPQRGGQPMVRAAAALRHGIARIRRWPRGAWIAVVLVVAAGLGIALRQGADGDGFFRVPGGARNATAGAGPGAIADITDPMLRPLPVSPAERWIAAAEQQLRARNLTTPGDGNAYDSLLTAWKADAAHPRLPAATAALIAAFADEAGRRIRSGDIERARDYVDRARRLAAAAPRGDPAWMAQLQARVAKALEARIAEAASHYDRDTALRTAASAETLGIDAATTQSLQARARAIPQAGDPLPGEPGMRLAQVGGDMIAASRNEVNRSDYARFAAATGRAAALCRERLSPLRIVKPISWQEPGFTQSPGQPVVCVSWSDADAYARWMSQRSGRRYRLPSAAEARALPAGGGARAVSEWLRECSGDCSQRATAGRSWRGAPAPRDASRGYDDVGFRLVREL</sequence>
<evidence type="ECO:0000313" key="7">
    <source>
        <dbReference type="EMBL" id="MCJ0826005.1"/>
    </source>
</evidence>
<dbReference type="InterPro" id="IPR008271">
    <property type="entry name" value="Ser/Thr_kinase_AS"/>
</dbReference>
<dbReference type="Gene3D" id="1.10.510.10">
    <property type="entry name" value="Transferase(Phosphotransferase) domain 1"/>
    <property type="match status" value="1"/>
</dbReference>
<dbReference type="InterPro" id="IPR000719">
    <property type="entry name" value="Prot_kinase_dom"/>
</dbReference>
<keyword evidence="1" id="KW-0808">Transferase</keyword>
<feature type="domain" description="Protein kinase" evidence="6">
    <location>
        <begin position="26"/>
        <end position="294"/>
    </location>
</feature>
<feature type="binding site" evidence="5">
    <location>
        <position position="55"/>
    </location>
    <ligand>
        <name>ATP</name>
        <dbReference type="ChEBI" id="CHEBI:30616"/>
    </ligand>
</feature>
<evidence type="ECO:0000256" key="2">
    <source>
        <dbReference type="ARBA" id="ARBA00022741"/>
    </source>
</evidence>
<evidence type="ECO:0000313" key="8">
    <source>
        <dbReference type="Proteomes" id="UP001165423"/>
    </source>
</evidence>
<keyword evidence="8" id="KW-1185">Reference proteome</keyword>
<protein>
    <submittedName>
        <fullName evidence="7">Bifunctional serine/threonine-protein kinase/formylglycine-generating enzyme family protein</fullName>
    </submittedName>
</protein>
<evidence type="ECO:0000256" key="3">
    <source>
        <dbReference type="ARBA" id="ARBA00022777"/>
    </source>
</evidence>
<dbReference type="PROSITE" id="PS00107">
    <property type="entry name" value="PROTEIN_KINASE_ATP"/>
    <property type="match status" value="1"/>
</dbReference>
<dbReference type="PANTHER" id="PTHR43289:SF6">
    <property type="entry name" value="SERINE_THREONINE-PROTEIN KINASE NEKL-3"/>
    <property type="match status" value="1"/>
</dbReference>
<dbReference type="SUPFAM" id="SSF56436">
    <property type="entry name" value="C-type lectin-like"/>
    <property type="match status" value="1"/>
</dbReference>
<dbReference type="InterPro" id="IPR005532">
    <property type="entry name" value="SUMF_dom"/>
</dbReference>
<comment type="caution">
    <text evidence="7">The sequence shown here is derived from an EMBL/GenBank/DDBJ whole genome shotgun (WGS) entry which is preliminary data.</text>
</comment>
<dbReference type="InterPro" id="IPR016187">
    <property type="entry name" value="CTDL_fold"/>
</dbReference>
<name>A0ABT0A4U0_9GAMM</name>